<name>A0A917QG15_9HYPH</name>
<evidence type="ECO:0000313" key="3">
    <source>
        <dbReference type="EMBL" id="GGK47306.1"/>
    </source>
</evidence>
<dbReference type="GO" id="GO:0006310">
    <property type="term" value="P:DNA recombination"/>
    <property type="evidence" value="ECO:0007669"/>
    <property type="project" value="UniProtKB-KW"/>
</dbReference>
<dbReference type="Proteomes" id="UP000600449">
    <property type="component" value="Unassembled WGS sequence"/>
</dbReference>
<dbReference type="InterPro" id="IPR013762">
    <property type="entry name" value="Integrase-like_cat_sf"/>
</dbReference>
<sequence length="510" mass="54921">MKSHEKARAEAAADLLPGTPPEYIAGAEVHLLGASKLDFVCPGEALLARAGAYRSLAPATLRRYRREYDTAVSLLVARGKLDPARRDEISTAIADALSMVARHKGVDRKRLDFNAEEITAILEALRVAAQDGALEVRLAHLLVFVGLRLGFRPIEGMSLRRAGSYHVEISSAKFDELRGCAPIRRIDIAALGDHFDARVDDLVAVLDEVARRGLCPLRILENAKKRLTRLSKAVTRRLAGEAKGLSLQALRHLCRKWLESSGADEDRIAILFGHASLETQKRWYSKQSTGKLRPDGMPVPIVDERDLLAALARASDVEGLAAVREACAARDDATAAIGAARSVELNVGDAHERCAAETVGARPIPVPVVPEVPPPRPRPACLDPVVAAPRLSTAVPQRVGHGTEVLPRAVPRPVPRPEFLRAGGAAQSAACMPEPPRALATPTLVDAFPVPPRTTPTHMASDPRPALARFAEMGDQARDLLARARNAVSSARATSCNDKEPVDRPSAVER</sequence>
<evidence type="ECO:0000256" key="2">
    <source>
        <dbReference type="SAM" id="MobiDB-lite"/>
    </source>
</evidence>
<dbReference type="RefSeq" id="WP_188914835.1">
    <property type="nucleotide sequence ID" value="NZ_BMMF01000012.1"/>
</dbReference>
<dbReference type="EMBL" id="BMMF01000012">
    <property type="protein sequence ID" value="GGK47306.1"/>
    <property type="molecule type" value="Genomic_DNA"/>
</dbReference>
<protein>
    <submittedName>
        <fullName evidence="3">Uncharacterized protein</fullName>
    </submittedName>
</protein>
<dbReference type="InterPro" id="IPR011010">
    <property type="entry name" value="DNA_brk_join_enz"/>
</dbReference>
<gene>
    <name evidence="3" type="ORF">GCM10011322_37990</name>
</gene>
<comment type="caution">
    <text evidence="3">The sequence shown here is derived from an EMBL/GenBank/DDBJ whole genome shotgun (WGS) entry which is preliminary data.</text>
</comment>
<feature type="region of interest" description="Disordered" evidence="2">
    <location>
        <begin position="487"/>
        <end position="510"/>
    </location>
</feature>
<keyword evidence="1" id="KW-0233">DNA recombination</keyword>
<accession>A0A917QG15</accession>
<dbReference type="GO" id="GO:0015074">
    <property type="term" value="P:DNA integration"/>
    <property type="evidence" value="ECO:0007669"/>
    <property type="project" value="InterPro"/>
</dbReference>
<reference evidence="3 4" key="1">
    <citation type="journal article" date="2014" name="Int. J. Syst. Evol. Microbiol.">
        <title>Complete genome sequence of Corynebacterium casei LMG S-19264T (=DSM 44701T), isolated from a smear-ripened cheese.</title>
        <authorList>
            <consortium name="US DOE Joint Genome Institute (JGI-PGF)"/>
            <person name="Walter F."/>
            <person name="Albersmeier A."/>
            <person name="Kalinowski J."/>
            <person name="Ruckert C."/>
        </authorList>
    </citation>
    <scope>NUCLEOTIDE SEQUENCE [LARGE SCALE GENOMIC DNA]</scope>
    <source>
        <strain evidence="3 4">CGMCC 1.9161</strain>
    </source>
</reference>
<dbReference type="Gene3D" id="1.10.443.10">
    <property type="entry name" value="Intergrase catalytic core"/>
    <property type="match status" value="1"/>
</dbReference>
<proteinExistence type="predicted"/>
<evidence type="ECO:0000256" key="1">
    <source>
        <dbReference type="ARBA" id="ARBA00023172"/>
    </source>
</evidence>
<dbReference type="GO" id="GO:0003677">
    <property type="term" value="F:DNA binding"/>
    <property type="evidence" value="ECO:0007669"/>
    <property type="project" value="InterPro"/>
</dbReference>
<organism evidence="3 4">
    <name type="scientific">Salinarimonas ramus</name>
    <dbReference type="NCBI Taxonomy" id="690164"/>
    <lineage>
        <taxon>Bacteria</taxon>
        <taxon>Pseudomonadati</taxon>
        <taxon>Pseudomonadota</taxon>
        <taxon>Alphaproteobacteria</taxon>
        <taxon>Hyphomicrobiales</taxon>
        <taxon>Salinarimonadaceae</taxon>
        <taxon>Salinarimonas</taxon>
    </lineage>
</organism>
<dbReference type="AlphaFoldDB" id="A0A917QG15"/>
<dbReference type="SUPFAM" id="SSF56349">
    <property type="entry name" value="DNA breaking-rejoining enzymes"/>
    <property type="match status" value="1"/>
</dbReference>
<evidence type="ECO:0000313" key="4">
    <source>
        <dbReference type="Proteomes" id="UP000600449"/>
    </source>
</evidence>
<feature type="compositionally biased region" description="Basic and acidic residues" evidence="2">
    <location>
        <begin position="497"/>
        <end position="510"/>
    </location>
</feature>
<keyword evidence="4" id="KW-1185">Reference proteome</keyword>